<dbReference type="InterPro" id="IPR002126">
    <property type="entry name" value="Cadherin-like_dom"/>
</dbReference>
<proteinExistence type="predicted"/>
<reference evidence="11 12" key="1">
    <citation type="submission" date="2022-01" db="EMBL/GenBank/DDBJ databases">
        <title>A chromosomal length assembly of Cordylochernes scorpioides.</title>
        <authorList>
            <person name="Zeh D."/>
            <person name="Zeh J."/>
        </authorList>
    </citation>
    <scope>NUCLEOTIDE SEQUENCE [LARGE SCALE GENOMIC DNA]</scope>
    <source>
        <strain evidence="11">IN4F17</strain>
        <tissue evidence="11">Whole Body</tissue>
    </source>
</reference>
<feature type="domain" description="Cadherin" evidence="10">
    <location>
        <begin position="465"/>
        <end position="565"/>
    </location>
</feature>
<evidence type="ECO:0000256" key="6">
    <source>
        <dbReference type="ARBA" id="ARBA00022989"/>
    </source>
</evidence>
<feature type="transmembrane region" description="Helical" evidence="9">
    <location>
        <begin position="1264"/>
        <end position="1285"/>
    </location>
</feature>
<feature type="domain" description="Cadherin" evidence="10">
    <location>
        <begin position="249"/>
        <end position="321"/>
    </location>
</feature>
<feature type="domain" description="Cadherin" evidence="10">
    <location>
        <begin position="77"/>
        <end position="218"/>
    </location>
</feature>
<feature type="domain" description="Cadherin" evidence="10">
    <location>
        <begin position="321"/>
        <end position="464"/>
    </location>
</feature>
<dbReference type="PROSITE" id="PS00232">
    <property type="entry name" value="CADHERIN_1"/>
    <property type="match status" value="3"/>
</dbReference>
<protein>
    <recommendedName>
        <fullName evidence="10">Cadherin domain-containing protein</fullName>
    </recommendedName>
</protein>
<keyword evidence="3" id="KW-0677">Repeat</keyword>
<dbReference type="PANTHER" id="PTHR24025">
    <property type="entry name" value="DESMOGLEIN FAMILY MEMBER"/>
    <property type="match status" value="1"/>
</dbReference>
<keyword evidence="5" id="KW-0130">Cell adhesion</keyword>
<keyword evidence="2 9" id="KW-0812">Transmembrane</keyword>
<evidence type="ECO:0000256" key="7">
    <source>
        <dbReference type="ARBA" id="ARBA00023136"/>
    </source>
</evidence>
<evidence type="ECO:0000256" key="2">
    <source>
        <dbReference type="ARBA" id="ARBA00022692"/>
    </source>
</evidence>
<keyword evidence="7 9" id="KW-0472">Membrane</keyword>
<dbReference type="PANTHER" id="PTHR24025:SF23">
    <property type="entry name" value="NEURAL-CADHERIN"/>
    <property type="match status" value="1"/>
</dbReference>
<keyword evidence="6 9" id="KW-1133">Transmembrane helix</keyword>
<dbReference type="InterPro" id="IPR050971">
    <property type="entry name" value="Cadherin-domain_protein"/>
</dbReference>
<feature type="domain" description="Cadherin" evidence="10">
    <location>
        <begin position="566"/>
        <end position="673"/>
    </location>
</feature>
<evidence type="ECO:0000313" key="11">
    <source>
        <dbReference type="EMBL" id="UYV72305.1"/>
    </source>
</evidence>
<evidence type="ECO:0000256" key="3">
    <source>
        <dbReference type="ARBA" id="ARBA00022737"/>
    </source>
</evidence>
<organism evidence="11 12">
    <name type="scientific">Cordylochernes scorpioides</name>
    <dbReference type="NCBI Taxonomy" id="51811"/>
    <lineage>
        <taxon>Eukaryota</taxon>
        <taxon>Metazoa</taxon>
        <taxon>Ecdysozoa</taxon>
        <taxon>Arthropoda</taxon>
        <taxon>Chelicerata</taxon>
        <taxon>Arachnida</taxon>
        <taxon>Pseudoscorpiones</taxon>
        <taxon>Cheliferoidea</taxon>
        <taxon>Chernetidae</taxon>
        <taxon>Cordylochernes</taxon>
    </lineage>
</organism>
<evidence type="ECO:0000256" key="4">
    <source>
        <dbReference type="ARBA" id="ARBA00022837"/>
    </source>
</evidence>
<feature type="domain" description="Cadherin" evidence="10">
    <location>
        <begin position="17"/>
        <end position="76"/>
    </location>
</feature>
<dbReference type="Pfam" id="PF00028">
    <property type="entry name" value="Cadherin"/>
    <property type="match status" value="7"/>
</dbReference>
<evidence type="ECO:0000259" key="10">
    <source>
        <dbReference type="PROSITE" id="PS50268"/>
    </source>
</evidence>
<accession>A0ABY6KXL3</accession>
<evidence type="ECO:0000256" key="1">
    <source>
        <dbReference type="ARBA" id="ARBA00004370"/>
    </source>
</evidence>
<comment type="subcellular location">
    <subcellularLocation>
        <location evidence="1">Membrane</location>
    </subcellularLocation>
</comment>
<dbReference type="CDD" id="cd11304">
    <property type="entry name" value="Cadherin_repeat"/>
    <property type="match status" value="10"/>
</dbReference>
<dbReference type="PROSITE" id="PS50268">
    <property type="entry name" value="CADHERIN_2"/>
    <property type="match status" value="10"/>
</dbReference>
<dbReference type="EMBL" id="CP092871">
    <property type="protein sequence ID" value="UYV72305.1"/>
    <property type="molecule type" value="Genomic_DNA"/>
</dbReference>
<dbReference type="SMART" id="SM00112">
    <property type="entry name" value="CA"/>
    <property type="match status" value="10"/>
</dbReference>
<feature type="domain" description="Cadherin" evidence="10">
    <location>
        <begin position="896"/>
        <end position="1022"/>
    </location>
</feature>
<feature type="domain" description="Cadherin" evidence="10">
    <location>
        <begin position="1073"/>
        <end position="1166"/>
    </location>
</feature>
<evidence type="ECO:0000256" key="9">
    <source>
        <dbReference type="SAM" id="Phobius"/>
    </source>
</evidence>
<dbReference type="InterPro" id="IPR015919">
    <property type="entry name" value="Cadherin-like_sf"/>
</dbReference>
<evidence type="ECO:0000313" key="12">
    <source>
        <dbReference type="Proteomes" id="UP001235939"/>
    </source>
</evidence>
<name>A0ABY6KXL3_9ARAC</name>
<evidence type="ECO:0000256" key="8">
    <source>
        <dbReference type="PROSITE-ProRule" id="PRU00043"/>
    </source>
</evidence>
<keyword evidence="4 8" id="KW-0106">Calcium</keyword>
<sequence length="1291" mass="142124">MENKPISIPREMDLCGTLQQAILTVVRELDREAYGVPDSALHLVVVTAQDHGTPPRTGTATVAVVVHDINDSPPRFQRDVYYEFINENLPVGTIVTTLAARDADSAHNTHLRYSFSSSTSQHSKSSSVYPAITVHHKDFIPYMSHDRGDVRLYTLHVPRCPVPFGIDPVLGAVNVSRQLDVSEHREYSLEVEVTDGLWRDKTALKVVVSEAEERDPRFDQGHYRFAVLENLAGALVGQVELKPRKHRVHGQASYSIVNADVRSLFNITKDGHIFTRSALDREKRASYTFTVMLEERKPSTKVSVSEVTVDVIDVNDETPTFPHAYTGSIRENSPPGTAVSIEPAIQAVDRDSGNNSKVSYSLSGPGSELFSILDNGVVIFSSSQQQLDREAVQTFDLRTFNLRGIGLVLMRSLDQLTDFLVTFRDKEAVRAFDLRVTAQDAGNLSSTTYLTVTVEDENDNAPVFQHGPLHVLLPETARPGNKIAELLALDADADGPNSQVEYRVVGGTGRDLRVDPVSGELYVASALRPGDVHLLNVSAVDGRGLASFLAVNVTIVDVNDHKPEFVRPEYRFTVPEGDYSDRRTKIGVLHAVDEDTGNNGRVEYTITQTQAEGFPFVVDVYTGELFVQGPLDREDRPVYHFVVMALDNGEIPLNSTVNITVELEDVNDERPRFFTDPYLAQVQENLDPGQKVTQIAAYDGDSGINGQVYYKLAEGHDNRFYIDSKDGTVWTLSTLDYEKTPFFNITVVAYDGGTPRLSSAAKLWVTVVDTEDAVPEFPKSVYTLEVAESRQPGETVYTLDAGKGDFTYSLLNPEEVDAFDIEPSTGNIRLIQALDSVQRSYYRLLVQATVQNMDPPKSDSAEVLLLTLSFVDPDPGVVARQVNIIVGTGQGVRLFPSRVYEVTVFENQLSPRVIVDLNSTEELARRPVHYTIVGGHDYRGLFSLDPDSGRLAVTASLDREDKDKYMLKIRADTTRHRRHVPSAPTASTSGAAKTVESSYHLAFDEALVVVHVGDENDNPPVFNNQGRPLVAAVPLEATFGYQVARVTAHSSKLNYTPHVSPELGHHQDYVSQATDADIGYNGAIRYEIVRRPDDASFKFHVDPVSGVIRSMVTFALDGSGGGGVYKFEVKATDREGSGHSAVTSVAVSVLPETRLVLLVAGTTPLLVEGHVPTILTYLSNVTQYQVKMAKLEPHHEGEYEDPQSTDLFLYALDQSNEIVDTETLLSALRSHSDSVVHGLSQFQVRRIQGVSIHEKISQMGTTEVAIIALSSVIFLGAVLAIGLLCSSCKKK</sequence>
<evidence type="ECO:0000256" key="5">
    <source>
        <dbReference type="ARBA" id="ARBA00022889"/>
    </source>
</evidence>
<keyword evidence="12" id="KW-1185">Reference proteome</keyword>
<dbReference type="Proteomes" id="UP001235939">
    <property type="component" value="Chromosome 09"/>
</dbReference>
<feature type="domain" description="Cadherin" evidence="10">
    <location>
        <begin position="778"/>
        <end position="877"/>
    </location>
</feature>
<gene>
    <name evidence="11" type="ORF">LAZ67_9002567</name>
</gene>
<feature type="domain" description="Cadherin" evidence="10">
    <location>
        <begin position="674"/>
        <end position="777"/>
    </location>
</feature>
<dbReference type="SUPFAM" id="SSF49313">
    <property type="entry name" value="Cadherin-like"/>
    <property type="match status" value="11"/>
</dbReference>
<dbReference type="PRINTS" id="PR00205">
    <property type="entry name" value="CADHERIN"/>
</dbReference>
<dbReference type="Gene3D" id="2.60.40.60">
    <property type="entry name" value="Cadherins"/>
    <property type="match status" value="10"/>
</dbReference>
<dbReference type="InterPro" id="IPR020894">
    <property type="entry name" value="Cadherin_CS"/>
</dbReference>